<dbReference type="Gene3D" id="1.10.630.10">
    <property type="entry name" value="Cytochrome P450"/>
    <property type="match status" value="1"/>
</dbReference>
<proteinExistence type="predicted"/>
<dbReference type="InterPro" id="IPR001623">
    <property type="entry name" value="DnaJ_domain"/>
</dbReference>
<dbReference type="GO" id="GO:0020037">
    <property type="term" value="F:heme binding"/>
    <property type="evidence" value="ECO:0007669"/>
    <property type="project" value="InterPro"/>
</dbReference>
<keyword evidence="2" id="KW-1185">Reference proteome</keyword>
<sequence length="437" mass="48348">MDFSISIPCLVLTLVLIVLLYSSIFRRTKTSHAKLPPGPNPIPVLGNLLSLDNKPHKSLARLAKIHGPIMSLKLGSVTTVVISSPAAAKQVLLKHDVLFSSRTIPDAVRAHNHHELGMPWIPVSPLWRSLRKICNSQMFAGQSLAAEQNTRSSKVRQLLSFVRESCDNGVAIDIGKAAFSTTLNMLSNAIFSVDMIDPGSDSANEFKELVWNIMEEVGKPNLADYFPALKMIDPQGRRRRLTGYAERMIGVFDELIKTRLLARKTAAGSVETEEDLLDTLLGIEESSHEIDRRHTEHLFLDNDDDDGGFHGGFDYDDDGGFDGESKDGHVALLNASDGRCRRCRGGVVAATARTNFPLRRLQLPRHAVADPDLVASQYRRLAILLNPHRNRLPSAAHALKIVSDAWSDLEADDEDLEALWFQSQLMVTMTTFTSGWA</sequence>
<name>A0A834GM14_RHOSS</name>
<dbReference type="GO" id="GO:0016705">
    <property type="term" value="F:oxidoreductase activity, acting on paired donors, with incorporation or reduction of molecular oxygen"/>
    <property type="evidence" value="ECO:0007669"/>
    <property type="project" value="InterPro"/>
</dbReference>
<dbReference type="CDD" id="cd06257">
    <property type="entry name" value="DnaJ"/>
    <property type="match status" value="1"/>
</dbReference>
<dbReference type="InterPro" id="IPR001128">
    <property type="entry name" value="Cyt_P450"/>
</dbReference>
<dbReference type="GO" id="GO:0005506">
    <property type="term" value="F:iron ion binding"/>
    <property type="evidence" value="ECO:0007669"/>
    <property type="project" value="InterPro"/>
</dbReference>
<protein>
    <recommendedName>
        <fullName evidence="3">Cytochrome P450</fullName>
    </recommendedName>
</protein>
<reference evidence="1" key="1">
    <citation type="submission" date="2019-11" db="EMBL/GenBank/DDBJ databases">
        <authorList>
            <person name="Liu Y."/>
            <person name="Hou J."/>
            <person name="Li T.-Q."/>
            <person name="Guan C.-H."/>
            <person name="Wu X."/>
            <person name="Wu H.-Z."/>
            <person name="Ling F."/>
            <person name="Zhang R."/>
            <person name="Shi X.-G."/>
            <person name="Ren J.-P."/>
            <person name="Chen E.-F."/>
            <person name="Sun J.-M."/>
        </authorList>
    </citation>
    <scope>NUCLEOTIDE SEQUENCE</scope>
    <source>
        <strain evidence="1">Adult_tree_wgs_1</strain>
        <tissue evidence="1">Leaves</tissue>
    </source>
</reference>
<evidence type="ECO:0000313" key="2">
    <source>
        <dbReference type="Proteomes" id="UP000626092"/>
    </source>
</evidence>
<dbReference type="InterPro" id="IPR036396">
    <property type="entry name" value="Cyt_P450_sf"/>
</dbReference>
<dbReference type="GO" id="GO:0004497">
    <property type="term" value="F:monooxygenase activity"/>
    <property type="evidence" value="ECO:0007669"/>
    <property type="project" value="InterPro"/>
</dbReference>
<accession>A0A834GM14</accession>
<gene>
    <name evidence="1" type="ORF">RHSIM_Rhsim08G0162100</name>
</gene>
<dbReference type="PANTHER" id="PTHR24299">
    <property type="entry name" value="CYTOCHROME P450 FAMILY 1"/>
    <property type="match status" value="1"/>
</dbReference>
<dbReference type="AlphaFoldDB" id="A0A834GM14"/>
<evidence type="ECO:0008006" key="3">
    <source>
        <dbReference type="Google" id="ProtNLM"/>
    </source>
</evidence>
<dbReference type="Pfam" id="PF00067">
    <property type="entry name" value="p450"/>
    <property type="match status" value="1"/>
</dbReference>
<evidence type="ECO:0000313" key="1">
    <source>
        <dbReference type="EMBL" id="KAF7135554.1"/>
    </source>
</evidence>
<dbReference type="Proteomes" id="UP000626092">
    <property type="component" value="Unassembled WGS sequence"/>
</dbReference>
<dbReference type="PANTHER" id="PTHR24299:SF59">
    <property type="entry name" value="CYTOCHROME P450 SUPERFAMILY PROTEIN"/>
    <property type="match status" value="1"/>
</dbReference>
<dbReference type="SUPFAM" id="SSF48264">
    <property type="entry name" value="Cytochrome P450"/>
    <property type="match status" value="1"/>
</dbReference>
<organism evidence="1 2">
    <name type="scientific">Rhododendron simsii</name>
    <name type="common">Sims's rhododendron</name>
    <dbReference type="NCBI Taxonomy" id="118357"/>
    <lineage>
        <taxon>Eukaryota</taxon>
        <taxon>Viridiplantae</taxon>
        <taxon>Streptophyta</taxon>
        <taxon>Embryophyta</taxon>
        <taxon>Tracheophyta</taxon>
        <taxon>Spermatophyta</taxon>
        <taxon>Magnoliopsida</taxon>
        <taxon>eudicotyledons</taxon>
        <taxon>Gunneridae</taxon>
        <taxon>Pentapetalae</taxon>
        <taxon>asterids</taxon>
        <taxon>Ericales</taxon>
        <taxon>Ericaceae</taxon>
        <taxon>Ericoideae</taxon>
        <taxon>Rhodoreae</taxon>
        <taxon>Rhododendron</taxon>
    </lineage>
</organism>
<dbReference type="OrthoDB" id="2789670at2759"/>
<dbReference type="EMBL" id="WJXA01000008">
    <property type="protein sequence ID" value="KAF7135554.1"/>
    <property type="molecule type" value="Genomic_DNA"/>
</dbReference>
<comment type="caution">
    <text evidence="1">The sequence shown here is derived from an EMBL/GenBank/DDBJ whole genome shotgun (WGS) entry which is preliminary data.</text>
</comment>